<feature type="region of interest" description="Disordered" evidence="1">
    <location>
        <begin position="45"/>
        <end position="107"/>
    </location>
</feature>
<keyword evidence="3" id="KW-1185">Reference proteome</keyword>
<feature type="compositionally biased region" description="Polar residues" evidence="1">
    <location>
        <begin position="74"/>
        <end position="87"/>
    </location>
</feature>
<feature type="compositionally biased region" description="Polar residues" evidence="1">
    <location>
        <begin position="1"/>
        <end position="26"/>
    </location>
</feature>
<dbReference type="Proteomes" id="UP000296049">
    <property type="component" value="Unassembled WGS sequence"/>
</dbReference>
<dbReference type="EMBL" id="KB742582">
    <property type="protein sequence ID" value="EOB06782.1"/>
    <property type="molecule type" value="Genomic_DNA"/>
</dbReference>
<evidence type="ECO:0000313" key="3">
    <source>
        <dbReference type="Proteomes" id="UP000296049"/>
    </source>
</evidence>
<gene>
    <name evidence="2" type="ORF">Anapl_06710</name>
</gene>
<dbReference type="AlphaFoldDB" id="R0KAA8"/>
<accession>R0KAA8</accession>
<name>R0KAA8_ANAPL</name>
<evidence type="ECO:0000313" key="2">
    <source>
        <dbReference type="EMBL" id="EOB06782.1"/>
    </source>
</evidence>
<sequence>MTVQQQSSLSGTASNLRKNPSMTHNTNRFEHEVWTATAFCRSRGVVTTEQRGREESAASISDPKEGSLAPKGTTHPQQPRSVTQPYRESSRDPDQAPPPKTPTHEKDASADRLYLIALFLPPEPGPPVGQPESEGNTAAACGEPGESICLSPLCEQGAAPTLGRHPQDITLSFCGPPPYSSDPSRPLWPWSRRLWAPSRSGEARRGRPEGALRKNGDRRQKRQRRDEAISDTNSFSKVHPSQREVFAPPELT</sequence>
<evidence type="ECO:0000256" key="1">
    <source>
        <dbReference type="SAM" id="MobiDB-lite"/>
    </source>
</evidence>
<feature type="region of interest" description="Disordered" evidence="1">
    <location>
        <begin position="120"/>
        <end position="140"/>
    </location>
</feature>
<feature type="compositionally biased region" description="Basic and acidic residues" evidence="1">
    <location>
        <begin position="201"/>
        <end position="228"/>
    </location>
</feature>
<organism evidence="2 3">
    <name type="scientific">Anas platyrhynchos</name>
    <name type="common">Mallard</name>
    <name type="synonym">Anas boschas</name>
    <dbReference type="NCBI Taxonomy" id="8839"/>
    <lineage>
        <taxon>Eukaryota</taxon>
        <taxon>Metazoa</taxon>
        <taxon>Chordata</taxon>
        <taxon>Craniata</taxon>
        <taxon>Vertebrata</taxon>
        <taxon>Euteleostomi</taxon>
        <taxon>Archelosauria</taxon>
        <taxon>Archosauria</taxon>
        <taxon>Dinosauria</taxon>
        <taxon>Saurischia</taxon>
        <taxon>Theropoda</taxon>
        <taxon>Coelurosauria</taxon>
        <taxon>Aves</taxon>
        <taxon>Neognathae</taxon>
        <taxon>Galloanserae</taxon>
        <taxon>Anseriformes</taxon>
        <taxon>Anatidae</taxon>
        <taxon>Anatinae</taxon>
        <taxon>Anas</taxon>
    </lineage>
</organism>
<proteinExistence type="predicted"/>
<reference evidence="3" key="1">
    <citation type="journal article" date="2013" name="Nat. Genet.">
        <title>The duck genome and transcriptome provide insight into an avian influenza virus reservoir species.</title>
        <authorList>
            <person name="Huang Y."/>
            <person name="Li Y."/>
            <person name="Burt D.W."/>
            <person name="Chen H."/>
            <person name="Zhang Y."/>
            <person name="Qian W."/>
            <person name="Kim H."/>
            <person name="Gan S."/>
            <person name="Zhao Y."/>
            <person name="Li J."/>
            <person name="Yi K."/>
            <person name="Feng H."/>
            <person name="Zhu P."/>
            <person name="Li B."/>
            <person name="Liu Q."/>
            <person name="Fairley S."/>
            <person name="Magor K.E."/>
            <person name="Du Z."/>
            <person name="Hu X."/>
            <person name="Goodman L."/>
            <person name="Tafer H."/>
            <person name="Vignal A."/>
            <person name="Lee T."/>
            <person name="Kim K.W."/>
            <person name="Sheng Z."/>
            <person name="An Y."/>
            <person name="Searle S."/>
            <person name="Herrero J."/>
            <person name="Groenen M.A."/>
            <person name="Crooijmans R.P."/>
            <person name="Faraut T."/>
            <person name="Cai Q."/>
            <person name="Webster R.G."/>
            <person name="Aldridge J.R."/>
            <person name="Warren W.C."/>
            <person name="Bartschat S."/>
            <person name="Kehr S."/>
            <person name="Marz M."/>
            <person name="Stadler P.F."/>
            <person name="Smith J."/>
            <person name="Kraus R.H."/>
            <person name="Zhao Y."/>
            <person name="Ren L."/>
            <person name="Fei J."/>
            <person name="Morisson M."/>
            <person name="Kaiser P."/>
            <person name="Griffin D.K."/>
            <person name="Rao M."/>
            <person name="Pitel F."/>
            <person name="Wang J."/>
            <person name="Li N."/>
        </authorList>
    </citation>
    <scope>NUCLEOTIDE SEQUENCE [LARGE SCALE GENOMIC DNA]</scope>
</reference>
<protein>
    <submittedName>
        <fullName evidence="2">Uncharacterized protein</fullName>
    </submittedName>
</protein>
<feature type="region of interest" description="Disordered" evidence="1">
    <location>
        <begin position="176"/>
        <end position="252"/>
    </location>
</feature>
<feature type="region of interest" description="Disordered" evidence="1">
    <location>
        <begin position="1"/>
        <end position="28"/>
    </location>
</feature>